<dbReference type="InterPro" id="IPR000980">
    <property type="entry name" value="SH2"/>
</dbReference>
<dbReference type="Gene3D" id="3.30.505.10">
    <property type="entry name" value="SH2 domain"/>
    <property type="match status" value="1"/>
</dbReference>
<evidence type="ECO:0000256" key="8">
    <source>
        <dbReference type="SAM" id="Phobius"/>
    </source>
</evidence>
<dbReference type="Pfam" id="PF00001">
    <property type="entry name" value="7tm_1"/>
    <property type="match status" value="1"/>
</dbReference>
<sequence>MCLLSDIMMEQLASTSSASAYTAQSEEWTEQRRKEERRSMNEEDGILLDAEYLEKHGPRFGQSMNELREEKWYWGAISANQAIRLLRGREPGTFLVRDSHSESFIFTISYVAHNNKVYHSRLARFNGRFCLGGPNALIRSSSLIQFVKQTVGLSNDERHQLRILMHPSSLEPAAIDIQMKYPLGRTHFMVSLKYICRLTIRHHIQDTRIVNIISLTEFTWLGLEIMANRVVPIADTFSTFIYRSLEYSAGFHVLLISLNRVHAIFSPMHYQLVWTKRLTFYLCMMSWVFGSCVSFLSVYLVDADPSAFTGHSIKGLALKDYAAFDPTVYGANYSSSLINSSIVHLTILLYLSTY</sequence>
<evidence type="ECO:0000313" key="11">
    <source>
        <dbReference type="WBParaSite" id="jg4490"/>
    </source>
</evidence>
<feature type="compositionally biased region" description="Basic and acidic residues" evidence="7">
    <location>
        <begin position="29"/>
        <end position="40"/>
    </location>
</feature>
<accession>A0A915EEL1</accession>
<dbReference type="Proteomes" id="UP000887574">
    <property type="component" value="Unplaced"/>
</dbReference>
<organism evidence="10 11">
    <name type="scientific">Ditylenchus dipsaci</name>
    <dbReference type="NCBI Taxonomy" id="166011"/>
    <lineage>
        <taxon>Eukaryota</taxon>
        <taxon>Metazoa</taxon>
        <taxon>Ecdysozoa</taxon>
        <taxon>Nematoda</taxon>
        <taxon>Chromadorea</taxon>
        <taxon>Rhabditida</taxon>
        <taxon>Tylenchina</taxon>
        <taxon>Tylenchomorpha</taxon>
        <taxon>Sphaerularioidea</taxon>
        <taxon>Anguinidae</taxon>
        <taxon>Anguininae</taxon>
        <taxon>Ditylenchus</taxon>
    </lineage>
</organism>
<dbReference type="InterPro" id="IPR000276">
    <property type="entry name" value="GPCR_Rhodpsn"/>
</dbReference>
<dbReference type="AlphaFoldDB" id="A0A915EEL1"/>
<dbReference type="WBParaSite" id="jg4490">
    <property type="protein sequence ID" value="jg4490"/>
    <property type="gene ID" value="jg4490"/>
</dbReference>
<dbReference type="GO" id="GO:0046935">
    <property type="term" value="F:1-phosphatidylinositol-3-kinase regulator activity"/>
    <property type="evidence" value="ECO:0007669"/>
    <property type="project" value="TreeGrafter"/>
</dbReference>
<evidence type="ECO:0000259" key="9">
    <source>
        <dbReference type="PROSITE" id="PS50001"/>
    </source>
</evidence>
<evidence type="ECO:0000256" key="1">
    <source>
        <dbReference type="ARBA" id="ARBA00004370"/>
    </source>
</evidence>
<dbReference type="SMART" id="SM00252">
    <property type="entry name" value="SH2"/>
    <property type="match status" value="1"/>
</dbReference>
<feature type="transmembrane region" description="Helical" evidence="8">
    <location>
        <begin position="278"/>
        <end position="301"/>
    </location>
</feature>
<dbReference type="SUPFAM" id="SSF81321">
    <property type="entry name" value="Family A G protein-coupled receptor-like"/>
    <property type="match status" value="1"/>
</dbReference>
<keyword evidence="2 8" id="KW-0812">Transmembrane</keyword>
<protein>
    <submittedName>
        <fullName evidence="11">SH2 domain-containing protein</fullName>
    </submittedName>
</protein>
<feature type="domain" description="SH2" evidence="9">
    <location>
        <begin position="72"/>
        <end position="168"/>
    </location>
</feature>
<evidence type="ECO:0000256" key="4">
    <source>
        <dbReference type="ARBA" id="ARBA00022999"/>
    </source>
</evidence>
<dbReference type="PANTHER" id="PTHR10155">
    <property type="entry name" value="PHOSPHATIDYLINOSITOL 3-KINASE REGULATORY SUBUNIT"/>
    <property type="match status" value="1"/>
</dbReference>
<evidence type="ECO:0000256" key="3">
    <source>
        <dbReference type="ARBA" id="ARBA00022989"/>
    </source>
</evidence>
<dbReference type="CDD" id="cd00637">
    <property type="entry name" value="7tm_classA_rhodopsin-like"/>
    <property type="match status" value="1"/>
</dbReference>
<evidence type="ECO:0000256" key="7">
    <source>
        <dbReference type="SAM" id="MobiDB-lite"/>
    </source>
</evidence>
<keyword evidence="3 8" id="KW-1133">Transmembrane helix</keyword>
<evidence type="ECO:0000256" key="2">
    <source>
        <dbReference type="ARBA" id="ARBA00022692"/>
    </source>
</evidence>
<feature type="region of interest" description="Disordered" evidence="7">
    <location>
        <begin position="18"/>
        <end position="40"/>
    </location>
</feature>
<dbReference type="GO" id="GO:0046854">
    <property type="term" value="P:phosphatidylinositol phosphate biosynthetic process"/>
    <property type="evidence" value="ECO:0007669"/>
    <property type="project" value="TreeGrafter"/>
</dbReference>
<dbReference type="SUPFAM" id="SSF55550">
    <property type="entry name" value="SH2 domain"/>
    <property type="match status" value="1"/>
</dbReference>
<dbReference type="GO" id="GO:0005942">
    <property type="term" value="C:phosphatidylinositol 3-kinase complex"/>
    <property type="evidence" value="ECO:0007669"/>
    <property type="project" value="TreeGrafter"/>
</dbReference>
<reference evidence="11" key="1">
    <citation type="submission" date="2022-11" db="UniProtKB">
        <authorList>
            <consortium name="WormBaseParasite"/>
        </authorList>
    </citation>
    <scope>IDENTIFICATION</scope>
</reference>
<keyword evidence="4 6" id="KW-0727">SH2 domain</keyword>
<keyword evidence="10" id="KW-1185">Reference proteome</keyword>
<feature type="transmembrane region" description="Helical" evidence="8">
    <location>
        <begin position="333"/>
        <end position="351"/>
    </location>
</feature>
<dbReference type="Gene3D" id="1.20.1070.10">
    <property type="entry name" value="Rhodopsin 7-helix transmembrane proteins"/>
    <property type="match status" value="1"/>
</dbReference>
<proteinExistence type="predicted"/>
<dbReference type="GO" id="GO:0004930">
    <property type="term" value="F:G protein-coupled receptor activity"/>
    <property type="evidence" value="ECO:0007669"/>
    <property type="project" value="InterPro"/>
</dbReference>
<comment type="subcellular location">
    <subcellularLocation>
        <location evidence="1">Membrane</location>
    </subcellularLocation>
</comment>
<keyword evidence="5 8" id="KW-0472">Membrane</keyword>
<dbReference type="InterPro" id="IPR036860">
    <property type="entry name" value="SH2_dom_sf"/>
</dbReference>
<dbReference type="PANTHER" id="PTHR10155:SF32">
    <property type="entry name" value="LP02169P"/>
    <property type="match status" value="1"/>
</dbReference>
<dbReference type="PROSITE" id="PS50001">
    <property type="entry name" value="SH2"/>
    <property type="match status" value="1"/>
</dbReference>
<evidence type="ECO:0000313" key="10">
    <source>
        <dbReference type="Proteomes" id="UP000887574"/>
    </source>
</evidence>
<evidence type="ECO:0000256" key="5">
    <source>
        <dbReference type="ARBA" id="ARBA00023136"/>
    </source>
</evidence>
<dbReference type="Pfam" id="PF00017">
    <property type="entry name" value="SH2"/>
    <property type="match status" value="1"/>
</dbReference>
<evidence type="ECO:0000256" key="6">
    <source>
        <dbReference type="PROSITE-ProRule" id="PRU00191"/>
    </source>
</evidence>
<name>A0A915EEL1_9BILA</name>